<evidence type="ECO:0000313" key="3">
    <source>
        <dbReference type="Proteomes" id="UP000077202"/>
    </source>
</evidence>
<dbReference type="EMBL" id="LVLJ01000956">
    <property type="protein sequence ID" value="OAE31864.1"/>
    <property type="molecule type" value="Genomic_DNA"/>
</dbReference>
<feature type="compositionally biased region" description="Basic and acidic residues" evidence="1">
    <location>
        <begin position="53"/>
        <end position="65"/>
    </location>
</feature>
<protein>
    <submittedName>
        <fullName evidence="2">Uncharacterized protein</fullName>
    </submittedName>
</protein>
<dbReference type="AlphaFoldDB" id="A0A176WG40"/>
<keyword evidence="3" id="KW-1185">Reference proteome</keyword>
<gene>
    <name evidence="2" type="ORF">AXG93_2788s1040</name>
</gene>
<feature type="region of interest" description="Disordered" evidence="1">
    <location>
        <begin position="47"/>
        <end position="90"/>
    </location>
</feature>
<sequence>MIWIDDAVQDSTSIRTRSKIPKAVSPNRYYPGIVQDQPAINSLAFIPQRQGRSHQDSVKLSRDSKVGSQQKNSDQRECGKPHETTAEQRGDSFVFVIYDRESCSESEQQWNCRNGLEQQRSWFYSKDEFQTFLNKDLTIMPLDSRVMGR</sequence>
<comment type="caution">
    <text evidence="2">The sequence shown here is derived from an EMBL/GenBank/DDBJ whole genome shotgun (WGS) entry which is preliminary data.</text>
</comment>
<dbReference type="Proteomes" id="UP000077202">
    <property type="component" value="Unassembled WGS sequence"/>
</dbReference>
<evidence type="ECO:0000313" key="2">
    <source>
        <dbReference type="EMBL" id="OAE31864.1"/>
    </source>
</evidence>
<organism evidence="2 3">
    <name type="scientific">Marchantia polymorpha subsp. ruderalis</name>
    <dbReference type="NCBI Taxonomy" id="1480154"/>
    <lineage>
        <taxon>Eukaryota</taxon>
        <taxon>Viridiplantae</taxon>
        <taxon>Streptophyta</taxon>
        <taxon>Embryophyta</taxon>
        <taxon>Marchantiophyta</taxon>
        <taxon>Marchantiopsida</taxon>
        <taxon>Marchantiidae</taxon>
        <taxon>Marchantiales</taxon>
        <taxon>Marchantiaceae</taxon>
        <taxon>Marchantia</taxon>
    </lineage>
</organism>
<name>A0A176WG40_MARPO</name>
<evidence type="ECO:0000256" key="1">
    <source>
        <dbReference type="SAM" id="MobiDB-lite"/>
    </source>
</evidence>
<accession>A0A176WG40</accession>
<reference evidence="2" key="1">
    <citation type="submission" date="2016-03" db="EMBL/GenBank/DDBJ databases">
        <title>Mechanisms controlling the formation of the plant cell surface in tip-growing cells are functionally conserved among land plants.</title>
        <authorList>
            <person name="Honkanen S."/>
            <person name="Jones V.A."/>
            <person name="Morieri G."/>
            <person name="Champion C."/>
            <person name="Hetherington A.J."/>
            <person name="Kelly S."/>
            <person name="Saint-Marcoux D."/>
            <person name="Proust H."/>
            <person name="Prescott H."/>
            <person name="Dolan L."/>
        </authorList>
    </citation>
    <scope>NUCLEOTIDE SEQUENCE [LARGE SCALE GENOMIC DNA]</scope>
    <source>
        <tissue evidence="2">Whole gametophyte</tissue>
    </source>
</reference>
<proteinExistence type="predicted"/>
<feature type="compositionally biased region" description="Basic and acidic residues" evidence="1">
    <location>
        <begin position="73"/>
        <end position="90"/>
    </location>
</feature>